<dbReference type="SUPFAM" id="SSF53098">
    <property type="entry name" value="Ribonuclease H-like"/>
    <property type="match status" value="1"/>
</dbReference>
<evidence type="ECO:0000256" key="1">
    <source>
        <dbReference type="ARBA" id="ARBA00022722"/>
    </source>
</evidence>
<dbReference type="EMBL" id="JADJNC010000003">
    <property type="protein sequence ID" value="MBK7421810.1"/>
    <property type="molecule type" value="Genomic_DNA"/>
</dbReference>
<proteinExistence type="predicted"/>
<accession>A0A9D7F482</accession>
<dbReference type="InterPro" id="IPR036397">
    <property type="entry name" value="RNaseH_sf"/>
</dbReference>
<evidence type="ECO:0000313" key="5">
    <source>
        <dbReference type="EMBL" id="MBK7421810.1"/>
    </source>
</evidence>
<dbReference type="GO" id="GO:0006259">
    <property type="term" value="P:DNA metabolic process"/>
    <property type="evidence" value="ECO:0007669"/>
    <property type="project" value="UniProtKB-ARBA"/>
</dbReference>
<dbReference type="Pfam" id="PF00929">
    <property type="entry name" value="RNase_T"/>
    <property type="match status" value="1"/>
</dbReference>
<dbReference type="GO" id="GO:0008408">
    <property type="term" value="F:3'-5' exonuclease activity"/>
    <property type="evidence" value="ECO:0007669"/>
    <property type="project" value="TreeGrafter"/>
</dbReference>
<protein>
    <submittedName>
        <fullName evidence="5">3'-5' exonuclease</fullName>
    </submittedName>
</protein>
<evidence type="ECO:0000313" key="6">
    <source>
        <dbReference type="Proteomes" id="UP000886602"/>
    </source>
</evidence>
<dbReference type="InterPro" id="IPR013520">
    <property type="entry name" value="Ribonucl_H"/>
</dbReference>
<keyword evidence="2" id="KW-0378">Hydrolase</keyword>
<evidence type="ECO:0000256" key="3">
    <source>
        <dbReference type="ARBA" id="ARBA00022839"/>
    </source>
</evidence>
<gene>
    <name evidence="5" type="ORF">IPJ48_01215</name>
</gene>
<sequence>MAWFSRLFAKNKARQEVVLSSEQRQLIKAWHDLPAADLDCSHRRTRYVVVDIEASGLDTNKDHLISIGALALVDGMIDFKDAFQVVLRQDQVSSNENILIHGIGGLTQSAGMDPVEALLAFLRYIGKSPLVAYHAFFDQSMIEQAMGDYLGMEFGRTWIDLAWVLPGLFDFQTGARVELDDWLELFGIDNFLRHNAVSDAYATARLLQVVIAAAIHQGADSPGSFLKMEKARRRLYDSL</sequence>
<dbReference type="Proteomes" id="UP000886602">
    <property type="component" value="Unassembled WGS sequence"/>
</dbReference>
<dbReference type="CDD" id="cd06127">
    <property type="entry name" value="DEDDh"/>
    <property type="match status" value="1"/>
</dbReference>
<dbReference type="GO" id="GO:0003676">
    <property type="term" value="F:nucleic acid binding"/>
    <property type="evidence" value="ECO:0007669"/>
    <property type="project" value="InterPro"/>
</dbReference>
<keyword evidence="1" id="KW-0540">Nuclease</keyword>
<dbReference type="PANTHER" id="PTHR30231:SF4">
    <property type="entry name" value="PROTEIN NEN2"/>
    <property type="match status" value="1"/>
</dbReference>
<dbReference type="SMART" id="SM00479">
    <property type="entry name" value="EXOIII"/>
    <property type="match status" value="1"/>
</dbReference>
<keyword evidence="3 5" id="KW-0269">Exonuclease</keyword>
<dbReference type="GO" id="GO:0005829">
    <property type="term" value="C:cytosol"/>
    <property type="evidence" value="ECO:0007669"/>
    <property type="project" value="TreeGrafter"/>
</dbReference>
<evidence type="ECO:0000256" key="2">
    <source>
        <dbReference type="ARBA" id="ARBA00022801"/>
    </source>
</evidence>
<feature type="domain" description="Exonuclease" evidence="4">
    <location>
        <begin position="46"/>
        <end position="216"/>
    </location>
</feature>
<name>A0A9D7F482_9RHOO</name>
<organism evidence="5 6">
    <name type="scientific">Candidatus Propionivibrio dominans</name>
    <dbReference type="NCBI Taxonomy" id="2954373"/>
    <lineage>
        <taxon>Bacteria</taxon>
        <taxon>Pseudomonadati</taxon>
        <taxon>Pseudomonadota</taxon>
        <taxon>Betaproteobacteria</taxon>
        <taxon>Rhodocyclales</taxon>
        <taxon>Rhodocyclaceae</taxon>
        <taxon>Propionivibrio</taxon>
    </lineage>
</organism>
<dbReference type="AlphaFoldDB" id="A0A9D7F482"/>
<dbReference type="PANTHER" id="PTHR30231">
    <property type="entry name" value="DNA POLYMERASE III SUBUNIT EPSILON"/>
    <property type="match status" value="1"/>
</dbReference>
<reference evidence="5" key="1">
    <citation type="submission" date="2020-10" db="EMBL/GenBank/DDBJ databases">
        <title>Connecting structure to function with the recovery of over 1000 high-quality activated sludge metagenome-assembled genomes encoding full-length rRNA genes using long-read sequencing.</title>
        <authorList>
            <person name="Singleton C.M."/>
            <person name="Petriglieri F."/>
            <person name="Kristensen J.M."/>
            <person name="Kirkegaard R.H."/>
            <person name="Michaelsen T.Y."/>
            <person name="Andersen M.H."/>
            <person name="Karst S.M."/>
            <person name="Dueholm M.S."/>
            <person name="Nielsen P.H."/>
            <person name="Albertsen M."/>
        </authorList>
    </citation>
    <scope>NUCLEOTIDE SEQUENCE</scope>
    <source>
        <strain evidence="5">EsbW_18-Q3-R4-48_MAXAC.044</strain>
    </source>
</reference>
<evidence type="ECO:0000259" key="4">
    <source>
        <dbReference type="SMART" id="SM00479"/>
    </source>
</evidence>
<comment type="caution">
    <text evidence="5">The sequence shown here is derived from an EMBL/GenBank/DDBJ whole genome shotgun (WGS) entry which is preliminary data.</text>
</comment>
<dbReference type="Gene3D" id="3.30.420.10">
    <property type="entry name" value="Ribonuclease H-like superfamily/Ribonuclease H"/>
    <property type="match status" value="1"/>
</dbReference>
<dbReference type="InterPro" id="IPR012337">
    <property type="entry name" value="RNaseH-like_sf"/>
</dbReference>